<dbReference type="PANTHER" id="PTHR11360:SF304">
    <property type="entry name" value="MFS DOMAIN-CONTAINING PROTEIN"/>
    <property type="match status" value="1"/>
</dbReference>
<feature type="transmembrane region" description="Helical" evidence="4">
    <location>
        <begin position="50"/>
        <end position="69"/>
    </location>
</feature>
<evidence type="ECO:0000256" key="4">
    <source>
        <dbReference type="SAM" id="Phobius"/>
    </source>
</evidence>
<name>A0ABS5R2L9_9HYPH</name>
<accession>A0ABS5R2L9</accession>
<dbReference type="NCBIfam" id="TIGR04259">
    <property type="entry name" value="oxa_formateAnti"/>
    <property type="match status" value="1"/>
</dbReference>
<feature type="transmembrane region" description="Helical" evidence="4">
    <location>
        <begin position="325"/>
        <end position="344"/>
    </location>
</feature>
<evidence type="ECO:0000256" key="1">
    <source>
        <dbReference type="ARBA" id="ARBA00022692"/>
    </source>
</evidence>
<dbReference type="PANTHER" id="PTHR11360">
    <property type="entry name" value="MONOCARBOXYLATE TRANSPORTER"/>
    <property type="match status" value="1"/>
</dbReference>
<dbReference type="InterPro" id="IPR020846">
    <property type="entry name" value="MFS_dom"/>
</dbReference>
<dbReference type="InterPro" id="IPR050327">
    <property type="entry name" value="Proton-linked_MCT"/>
</dbReference>
<proteinExistence type="predicted"/>
<sequence>MTTAPTSSMNSTRWLQLAFGVICMCMIANMQYGWTFFVNPMQERHGWDRAAIQVAFSIFIVTETWLVPIEGWFVDKYGPRVVVLFGGFMCGLAWLLNSYADSLALLYVGAAIGGIGAGAVYGTCVGNSLKWFPDRRGLAAGITAAGFGAGSALTVIPIQNMIKNQGYEAAFFYFGIGQGIVILFLGLFLVAPKKEQIARLAANVAASVKQSARDFAPKEMLTTPLFWVMYAMFVMMAAGGLMATAQLGPIAKDFQIADVPVSLIGITLPALTFAAAIDRVLNGLTRPFFGWVSDQIGRENTMFVAFAIEGVGIYALSVFGSNPVLFVILTGLVFFAWGEIYSLFPAMCGDAFGSKFATTNAGLLYTAKGTAALIVPFTSIITTMTGSWHAVFVAAAALNIIAAVMALAILKPLSAAHRRRAVEHNATVKVVAAE</sequence>
<feature type="transmembrane region" description="Helical" evidence="4">
    <location>
        <begin position="138"/>
        <end position="158"/>
    </location>
</feature>
<dbReference type="InterPro" id="IPR011701">
    <property type="entry name" value="MFS"/>
</dbReference>
<evidence type="ECO:0000313" key="6">
    <source>
        <dbReference type="EMBL" id="MBS9475856.1"/>
    </source>
</evidence>
<dbReference type="Proteomes" id="UP001166585">
    <property type="component" value="Unassembled WGS sequence"/>
</dbReference>
<comment type="caution">
    <text evidence="6">The sequence shown here is derived from an EMBL/GenBank/DDBJ whole genome shotgun (WGS) entry which is preliminary data.</text>
</comment>
<evidence type="ECO:0000256" key="2">
    <source>
        <dbReference type="ARBA" id="ARBA00022989"/>
    </source>
</evidence>
<evidence type="ECO:0000256" key="3">
    <source>
        <dbReference type="ARBA" id="ARBA00023136"/>
    </source>
</evidence>
<feature type="transmembrane region" description="Helical" evidence="4">
    <location>
        <begin position="387"/>
        <end position="410"/>
    </location>
</feature>
<keyword evidence="1 4" id="KW-0812">Transmembrane</keyword>
<gene>
    <name evidence="6" type="primary">oxlT</name>
    <name evidence="6" type="ORF">KIP89_01895</name>
</gene>
<feature type="transmembrane region" description="Helical" evidence="4">
    <location>
        <begin position="259"/>
        <end position="281"/>
    </location>
</feature>
<feature type="transmembrane region" description="Helical" evidence="4">
    <location>
        <begin position="81"/>
        <end position="100"/>
    </location>
</feature>
<feature type="transmembrane region" description="Helical" evidence="4">
    <location>
        <begin position="106"/>
        <end position="126"/>
    </location>
</feature>
<dbReference type="InterPro" id="IPR036259">
    <property type="entry name" value="MFS_trans_sf"/>
</dbReference>
<dbReference type="SUPFAM" id="SSF103473">
    <property type="entry name" value="MFS general substrate transporter"/>
    <property type="match status" value="1"/>
</dbReference>
<feature type="transmembrane region" description="Helical" evidence="4">
    <location>
        <begin position="12"/>
        <end position="30"/>
    </location>
</feature>
<keyword evidence="3 4" id="KW-0472">Membrane</keyword>
<feature type="transmembrane region" description="Helical" evidence="4">
    <location>
        <begin position="225"/>
        <end position="247"/>
    </location>
</feature>
<feature type="transmembrane region" description="Helical" evidence="4">
    <location>
        <begin position="302"/>
        <end position="319"/>
    </location>
</feature>
<evidence type="ECO:0000313" key="7">
    <source>
        <dbReference type="Proteomes" id="UP001166585"/>
    </source>
</evidence>
<organism evidence="6 7">
    <name type="scientific">Ancylobacter radicis</name>
    <dbReference type="NCBI Taxonomy" id="2836179"/>
    <lineage>
        <taxon>Bacteria</taxon>
        <taxon>Pseudomonadati</taxon>
        <taxon>Pseudomonadota</taxon>
        <taxon>Alphaproteobacteria</taxon>
        <taxon>Hyphomicrobiales</taxon>
        <taxon>Xanthobacteraceae</taxon>
        <taxon>Ancylobacter</taxon>
    </lineage>
</organism>
<protein>
    <submittedName>
        <fullName evidence="6">Oxalate/formate MFS antiporter</fullName>
    </submittedName>
</protein>
<dbReference type="PROSITE" id="PS50850">
    <property type="entry name" value="MFS"/>
    <property type="match status" value="1"/>
</dbReference>
<reference evidence="6" key="1">
    <citation type="submission" date="2021-05" db="EMBL/GenBank/DDBJ databases">
        <authorList>
            <person name="Sun Q."/>
            <person name="Inoue M."/>
        </authorList>
    </citation>
    <scope>NUCLEOTIDE SEQUENCE</scope>
    <source>
        <strain evidence="6">VKM B-3255</strain>
    </source>
</reference>
<keyword evidence="2 4" id="KW-1133">Transmembrane helix</keyword>
<feature type="transmembrane region" description="Helical" evidence="4">
    <location>
        <begin position="170"/>
        <end position="191"/>
    </location>
</feature>
<dbReference type="Gene3D" id="1.20.1250.20">
    <property type="entry name" value="MFS general substrate transporter like domains"/>
    <property type="match status" value="2"/>
</dbReference>
<keyword evidence="7" id="KW-1185">Reference proteome</keyword>
<dbReference type="EMBL" id="JAHCQH010000010">
    <property type="protein sequence ID" value="MBS9475856.1"/>
    <property type="molecule type" value="Genomic_DNA"/>
</dbReference>
<dbReference type="RefSeq" id="WP_213753726.1">
    <property type="nucleotide sequence ID" value="NZ_JAHCQH010000010.1"/>
</dbReference>
<feature type="domain" description="Major facilitator superfamily (MFS) profile" evidence="5">
    <location>
        <begin position="1"/>
        <end position="414"/>
    </location>
</feature>
<evidence type="ECO:0000259" key="5">
    <source>
        <dbReference type="PROSITE" id="PS50850"/>
    </source>
</evidence>
<dbReference type="CDD" id="cd17353">
    <property type="entry name" value="MFS_OFA_like"/>
    <property type="match status" value="1"/>
</dbReference>
<dbReference type="Pfam" id="PF07690">
    <property type="entry name" value="MFS_1"/>
    <property type="match status" value="1"/>
</dbReference>
<feature type="transmembrane region" description="Helical" evidence="4">
    <location>
        <begin position="356"/>
        <end position="381"/>
    </location>
</feature>
<dbReference type="InterPro" id="IPR026355">
    <property type="entry name" value="Oxa/Form_antiport"/>
</dbReference>